<evidence type="ECO:0000313" key="2">
    <source>
        <dbReference type="EMBL" id="KAH7119272.1"/>
    </source>
</evidence>
<dbReference type="Proteomes" id="UP000738349">
    <property type="component" value="Unassembled WGS sequence"/>
</dbReference>
<keyword evidence="3" id="KW-1185">Reference proteome</keyword>
<feature type="compositionally biased region" description="Polar residues" evidence="1">
    <location>
        <begin position="95"/>
        <end position="104"/>
    </location>
</feature>
<dbReference type="AlphaFoldDB" id="A0A9P9DHV1"/>
<reference evidence="2" key="1">
    <citation type="journal article" date="2021" name="Nat. Commun.">
        <title>Genetic determinants of endophytism in the Arabidopsis root mycobiome.</title>
        <authorList>
            <person name="Mesny F."/>
            <person name="Miyauchi S."/>
            <person name="Thiergart T."/>
            <person name="Pickel B."/>
            <person name="Atanasova L."/>
            <person name="Karlsson M."/>
            <person name="Huettel B."/>
            <person name="Barry K.W."/>
            <person name="Haridas S."/>
            <person name="Chen C."/>
            <person name="Bauer D."/>
            <person name="Andreopoulos W."/>
            <person name="Pangilinan J."/>
            <person name="LaButti K."/>
            <person name="Riley R."/>
            <person name="Lipzen A."/>
            <person name="Clum A."/>
            <person name="Drula E."/>
            <person name="Henrissat B."/>
            <person name="Kohler A."/>
            <person name="Grigoriev I.V."/>
            <person name="Martin F.M."/>
            <person name="Hacquard S."/>
        </authorList>
    </citation>
    <scope>NUCLEOTIDE SEQUENCE</scope>
    <source>
        <strain evidence="2">MPI-CAGE-AT-0147</strain>
    </source>
</reference>
<gene>
    <name evidence="2" type="ORF">EDB81DRAFT_815728</name>
</gene>
<dbReference type="EMBL" id="JAGMUV010000026">
    <property type="protein sequence ID" value="KAH7119272.1"/>
    <property type="molecule type" value="Genomic_DNA"/>
</dbReference>
<feature type="compositionally biased region" description="Polar residues" evidence="1">
    <location>
        <begin position="112"/>
        <end position="125"/>
    </location>
</feature>
<evidence type="ECO:0000313" key="3">
    <source>
        <dbReference type="Proteomes" id="UP000738349"/>
    </source>
</evidence>
<feature type="region of interest" description="Disordered" evidence="1">
    <location>
        <begin position="184"/>
        <end position="207"/>
    </location>
</feature>
<organism evidence="2 3">
    <name type="scientific">Dactylonectria macrodidyma</name>
    <dbReference type="NCBI Taxonomy" id="307937"/>
    <lineage>
        <taxon>Eukaryota</taxon>
        <taxon>Fungi</taxon>
        <taxon>Dikarya</taxon>
        <taxon>Ascomycota</taxon>
        <taxon>Pezizomycotina</taxon>
        <taxon>Sordariomycetes</taxon>
        <taxon>Hypocreomycetidae</taxon>
        <taxon>Hypocreales</taxon>
        <taxon>Nectriaceae</taxon>
        <taxon>Dactylonectria</taxon>
    </lineage>
</organism>
<protein>
    <submittedName>
        <fullName evidence="2">Uncharacterized protein</fullName>
    </submittedName>
</protein>
<proteinExistence type="predicted"/>
<comment type="caution">
    <text evidence="2">The sequence shown here is derived from an EMBL/GenBank/DDBJ whole genome shotgun (WGS) entry which is preliminary data.</text>
</comment>
<evidence type="ECO:0000256" key="1">
    <source>
        <dbReference type="SAM" id="MobiDB-lite"/>
    </source>
</evidence>
<feature type="region of interest" description="Disordered" evidence="1">
    <location>
        <begin position="1"/>
        <end position="25"/>
    </location>
</feature>
<feature type="region of interest" description="Disordered" evidence="1">
    <location>
        <begin position="95"/>
        <end position="128"/>
    </location>
</feature>
<accession>A0A9P9DHV1</accession>
<feature type="compositionally biased region" description="Low complexity" evidence="1">
    <location>
        <begin position="189"/>
        <end position="201"/>
    </location>
</feature>
<dbReference type="OrthoDB" id="5101663at2759"/>
<sequence>MTFRSMDPIMDYDNPPQKTIRSHEQNQERAFIAASRRGDRGIEARLQSARRASEAHKLRTGKALHVSRDIVLKEEMYEEVEDGFPRSYQLRGSYQRHSSVNTGEQVGEDANSPATMAESLSGQDQQLHESKIDREFAQSFPQVDEILSRRWSTQSIFTAAPTQPSGFQYSPKEAFESTAQNTNYGQDAVSDSQSRSLVDSSPPELRAEVDLTPPSLATEFGSYPATPRPQGVSVFKQAPPVKSFPDCNCNCGESTFATNLTSETNALLADGEVVDPALYDQQWMYGTAPSDGYAVGMDMDNSAFSELYEDGLNLMSWDPTSQPKKSTDDYSWNMFENGNVFKNDVALGKHDD</sequence>
<name>A0A9P9DHV1_9HYPO</name>